<evidence type="ECO:0000256" key="6">
    <source>
        <dbReference type="ARBA" id="ARBA00023136"/>
    </source>
</evidence>
<evidence type="ECO:0000256" key="8">
    <source>
        <dbReference type="SAM" id="Phobius"/>
    </source>
</evidence>
<gene>
    <name evidence="9" type="ORF">LSH36_211g03011</name>
</gene>
<comment type="subcellular location">
    <subcellularLocation>
        <location evidence="1">Membrane</location>
        <topology evidence="1">Multi-pass membrane protein</topology>
    </subcellularLocation>
</comment>
<accession>A0AAD9N4K9</accession>
<reference evidence="9" key="1">
    <citation type="journal article" date="2023" name="Mol. Biol. Evol.">
        <title>Third-Generation Sequencing Reveals the Adaptive Role of the Epigenome in Three Deep-Sea Polychaetes.</title>
        <authorList>
            <person name="Perez M."/>
            <person name="Aroh O."/>
            <person name="Sun Y."/>
            <person name="Lan Y."/>
            <person name="Juniper S.K."/>
            <person name="Young C.R."/>
            <person name="Angers B."/>
            <person name="Qian P.Y."/>
        </authorList>
    </citation>
    <scope>NUCLEOTIDE SEQUENCE</scope>
    <source>
        <strain evidence="9">P08H-3</strain>
    </source>
</reference>
<keyword evidence="3" id="KW-0813">Transport</keyword>
<dbReference type="PANTHER" id="PTHR10778">
    <property type="entry name" value="SOLUTE CARRIER FAMILY 35 MEMBER B"/>
    <property type="match status" value="1"/>
</dbReference>
<evidence type="ECO:0000256" key="7">
    <source>
        <dbReference type="ARBA" id="ARBA00039669"/>
    </source>
</evidence>
<dbReference type="GO" id="GO:0005789">
    <property type="term" value="C:endoplasmic reticulum membrane"/>
    <property type="evidence" value="ECO:0007669"/>
    <property type="project" value="TreeGrafter"/>
</dbReference>
<evidence type="ECO:0000256" key="4">
    <source>
        <dbReference type="ARBA" id="ARBA00022692"/>
    </source>
</evidence>
<evidence type="ECO:0000256" key="5">
    <source>
        <dbReference type="ARBA" id="ARBA00022989"/>
    </source>
</evidence>
<evidence type="ECO:0000313" key="10">
    <source>
        <dbReference type="Proteomes" id="UP001208570"/>
    </source>
</evidence>
<dbReference type="EMBL" id="JAODUP010000211">
    <property type="protein sequence ID" value="KAK2156520.1"/>
    <property type="molecule type" value="Genomic_DNA"/>
</dbReference>
<evidence type="ECO:0000313" key="9">
    <source>
        <dbReference type="EMBL" id="KAK2156520.1"/>
    </source>
</evidence>
<dbReference type="InterPro" id="IPR013657">
    <property type="entry name" value="SCL35B1-4/HUT1"/>
</dbReference>
<proteinExistence type="inferred from homology"/>
<dbReference type="GO" id="GO:0046964">
    <property type="term" value="F:3'-phosphoadenosine 5'-phosphosulfate transmembrane transporter activity"/>
    <property type="evidence" value="ECO:0007669"/>
    <property type="project" value="TreeGrafter"/>
</dbReference>
<evidence type="ECO:0000256" key="2">
    <source>
        <dbReference type="ARBA" id="ARBA00010694"/>
    </source>
</evidence>
<name>A0AAD9N4K9_9ANNE</name>
<dbReference type="GO" id="GO:0000139">
    <property type="term" value="C:Golgi membrane"/>
    <property type="evidence" value="ECO:0007669"/>
    <property type="project" value="TreeGrafter"/>
</dbReference>
<dbReference type="PANTHER" id="PTHR10778:SF8">
    <property type="entry name" value="ADENOSINE 3'-PHOSPHO 5'-PHOSPHOSULFATE TRANSPORTER 2"/>
    <property type="match status" value="1"/>
</dbReference>
<comment type="similarity">
    <text evidence="2">Belongs to the nucleotide-sugar transporter family. SLC35B subfamily.</text>
</comment>
<feature type="transmembrane region" description="Helical" evidence="8">
    <location>
        <begin position="103"/>
        <end position="121"/>
    </location>
</feature>
<evidence type="ECO:0000256" key="3">
    <source>
        <dbReference type="ARBA" id="ARBA00022448"/>
    </source>
</evidence>
<dbReference type="InterPro" id="IPR037185">
    <property type="entry name" value="EmrE-like"/>
</dbReference>
<keyword evidence="5 8" id="KW-1133">Transmembrane helix</keyword>
<feature type="transmembrane region" description="Helical" evidence="8">
    <location>
        <begin position="189"/>
        <end position="208"/>
    </location>
</feature>
<feature type="transmembrane region" description="Helical" evidence="8">
    <location>
        <begin position="133"/>
        <end position="153"/>
    </location>
</feature>
<dbReference type="Proteomes" id="UP001208570">
    <property type="component" value="Unassembled WGS sequence"/>
</dbReference>
<evidence type="ECO:0000256" key="1">
    <source>
        <dbReference type="ARBA" id="ARBA00004141"/>
    </source>
</evidence>
<comment type="caution">
    <text evidence="9">The sequence shown here is derived from an EMBL/GenBank/DDBJ whole genome shotgun (WGS) entry which is preliminary data.</text>
</comment>
<protein>
    <recommendedName>
        <fullName evidence="7">Adenosine 3'-phospho 5'-phosphosulfate transporter 2</fullName>
    </recommendedName>
</protein>
<keyword evidence="10" id="KW-1185">Reference proteome</keyword>
<sequence length="293" mass="33564">MHDARNLMQITGRSPTKRDITRLDMTNSTHSSTGSTAIDISSDINQNKTKSKNYNDVVLWGISLSHLHPTSQFLVLCSGVFFFYLMYGYFQELIFRLEGFKPYGWYLTLVQFAYYTTFGLLERQVKTEDTRKIPLKAYGVLAFLTVATMGLSNYSLGFLNYPTQVIFKCCKLIPVLIGSIIIQGKKYGVIDVLACLCMSIGLICFTLADSKVSPNFSVYVTTCRKAITMILSFVFFSKPFTYQYLWSGMIVLVGIYLNVYSKNRTAWNATIYGWYRHYIQRQRDVVTSLEHIV</sequence>
<dbReference type="AlphaFoldDB" id="A0AAD9N4K9"/>
<dbReference type="Pfam" id="PF08449">
    <property type="entry name" value="UAA"/>
    <property type="match status" value="2"/>
</dbReference>
<feature type="transmembrane region" description="Helical" evidence="8">
    <location>
        <begin position="73"/>
        <end position="91"/>
    </location>
</feature>
<organism evidence="9 10">
    <name type="scientific">Paralvinella palmiformis</name>
    <dbReference type="NCBI Taxonomy" id="53620"/>
    <lineage>
        <taxon>Eukaryota</taxon>
        <taxon>Metazoa</taxon>
        <taxon>Spiralia</taxon>
        <taxon>Lophotrochozoa</taxon>
        <taxon>Annelida</taxon>
        <taxon>Polychaeta</taxon>
        <taxon>Sedentaria</taxon>
        <taxon>Canalipalpata</taxon>
        <taxon>Terebellida</taxon>
        <taxon>Terebelliformia</taxon>
        <taxon>Alvinellidae</taxon>
        <taxon>Paralvinella</taxon>
    </lineage>
</organism>
<keyword evidence="4 8" id="KW-0812">Transmembrane</keyword>
<keyword evidence="6 8" id="KW-0472">Membrane</keyword>
<feature type="transmembrane region" description="Helical" evidence="8">
    <location>
        <begin position="241"/>
        <end position="259"/>
    </location>
</feature>
<dbReference type="SUPFAM" id="SSF103481">
    <property type="entry name" value="Multidrug resistance efflux transporter EmrE"/>
    <property type="match status" value="1"/>
</dbReference>